<evidence type="ECO:0000256" key="2">
    <source>
        <dbReference type="ARBA" id="ARBA00006149"/>
    </source>
</evidence>
<organism evidence="19 20">
    <name type="scientific">Drosophila navojoa</name>
    <name type="common">Fruit fly</name>
    <dbReference type="NCBI Taxonomy" id="7232"/>
    <lineage>
        <taxon>Eukaryota</taxon>
        <taxon>Metazoa</taxon>
        <taxon>Ecdysozoa</taxon>
        <taxon>Arthropoda</taxon>
        <taxon>Hexapoda</taxon>
        <taxon>Insecta</taxon>
        <taxon>Pterygota</taxon>
        <taxon>Neoptera</taxon>
        <taxon>Endopterygota</taxon>
        <taxon>Diptera</taxon>
        <taxon>Brachycera</taxon>
        <taxon>Muscomorpha</taxon>
        <taxon>Ephydroidea</taxon>
        <taxon>Drosophilidae</taxon>
        <taxon>Drosophila</taxon>
    </lineage>
</organism>
<comment type="subunit">
    <text evidence="10">Heterodimer; heterodimerization with TRMT112 is required for S-adenosyl-L-methionine-binding.</text>
</comment>
<dbReference type="AlphaFoldDB" id="A0A484BBA2"/>
<dbReference type="OMA" id="PTICVEL"/>
<feature type="coiled-coil region" evidence="17">
    <location>
        <begin position="54"/>
        <end position="91"/>
    </location>
</feature>
<dbReference type="GO" id="GO:0003676">
    <property type="term" value="F:nucleic acid binding"/>
    <property type="evidence" value="ECO:0007669"/>
    <property type="project" value="InterPro"/>
</dbReference>
<dbReference type="InterPro" id="IPR002052">
    <property type="entry name" value="DNA_methylase_N6_adenine_CS"/>
</dbReference>
<dbReference type="InterPro" id="IPR029063">
    <property type="entry name" value="SAM-dependent_MTases_sf"/>
</dbReference>
<dbReference type="SUPFAM" id="SSF53335">
    <property type="entry name" value="S-adenosyl-L-methionine-dependent methyltransferases"/>
    <property type="match status" value="1"/>
</dbReference>
<evidence type="ECO:0000256" key="12">
    <source>
        <dbReference type="ARBA" id="ARBA00076540"/>
    </source>
</evidence>
<dbReference type="PROSITE" id="PS00092">
    <property type="entry name" value="N6_MTASE"/>
    <property type="match status" value="1"/>
</dbReference>
<comment type="function">
    <text evidence="9">Methyltransferase that can methylate proteins and, to a lower extent, arsenic. Catalytic subunit of a heterodimer with TRMT112, which monomethylates 'Lys-12' of histone H4 (H4K12me1), a modification present at the promoters of numerous genes encoding cell cycle regulators. Catalytic subunit of a heterodimer with TRMT112, which catalyzes N5-methylation of Glu residue of proteins with a Gly-Gln-Xaa-Xaa-Xaa-Arg motif. Methylates ETF1 on 'Gln-185'; ETF1 needs to be complexed to ERF3 in its GTP-bound form to be efficiently methylated. May also play a role in the modulation of arsenic-induced toxicity by mediating the conversion of monomethylarsonous acid (3+) into the less toxic dimethylarsonic acid. It however only plays a limited role in arsenic metabolism compared with AS3MT.</text>
</comment>
<dbReference type="Pfam" id="PF14712">
    <property type="entry name" value="Snapin_Pallidin"/>
    <property type="match status" value="1"/>
</dbReference>
<dbReference type="Pfam" id="PF05175">
    <property type="entry name" value="MTS"/>
    <property type="match status" value="1"/>
</dbReference>
<evidence type="ECO:0000256" key="8">
    <source>
        <dbReference type="ARBA" id="ARBA00050903"/>
    </source>
</evidence>
<dbReference type="Gene3D" id="3.40.50.150">
    <property type="entry name" value="Vaccinia Virus protein VP39"/>
    <property type="match status" value="1"/>
</dbReference>
<keyword evidence="3" id="KW-0489">Methyltransferase</keyword>
<evidence type="ECO:0000256" key="3">
    <source>
        <dbReference type="ARBA" id="ARBA00022603"/>
    </source>
</evidence>
<sequence>MDKDSDSTVTSLDENTENFCTNPTRDILAAGITNLFKPTIEKLDERVASTIQLQSELRGQLDALAAQLRDIEKAQNQIPEFADKVKELLNVKHKVTIISNVLSNSQERLTDMETPHTEHLSSADYEHVYEPAEDSFLLLDALEADLEFLDTLQPRLCLEIGSGSGVIITALAKRLANTAHCLATDINPKACEATKRTAIRNGARLDSLRCNLTSALRRRCIDLLLFNPPYVVTSDEELQTQQLTEKPATERNLVFSWAGGTDGRRVTDILLEQLDDILSPSGVLYLLLLHENKPGEIIEQLRRQNFEAVKYMERRIPGEHLYILKVKRFAN</sequence>
<comment type="caution">
    <text evidence="19">The sequence shown here is derived from an EMBL/GenBank/DDBJ whole genome shotgun (WGS) entry which is preliminary data.</text>
</comment>
<dbReference type="InterPro" id="IPR052190">
    <property type="entry name" value="Euk-Arch_PrmC-MTase"/>
</dbReference>
<evidence type="ECO:0000256" key="14">
    <source>
        <dbReference type="ARBA" id="ARBA00083337"/>
    </source>
</evidence>
<dbReference type="InterPro" id="IPR007848">
    <property type="entry name" value="Small_mtfrase_dom"/>
</dbReference>
<dbReference type="GO" id="GO:0036009">
    <property type="term" value="F:protein-glutamine N-methyltransferase activity"/>
    <property type="evidence" value="ECO:0007669"/>
    <property type="project" value="UniProtKB-ARBA"/>
</dbReference>
<dbReference type="EMBL" id="LSRL02000065">
    <property type="protein sequence ID" value="TDG46083.1"/>
    <property type="molecule type" value="Genomic_DNA"/>
</dbReference>
<evidence type="ECO:0000256" key="7">
    <source>
        <dbReference type="ARBA" id="ARBA00048619"/>
    </source>
</evidence>
<dbReference type="InterPro" id="IPR028119">
    <property type="entry name" value="Snapin/Pallidin/Snn1"/>
</dbReference>
<keyword evidence="5" id="KW-0949">S-adenosyl-L-methionine</keyword>
<comment type="catalytic activity">
    <reaction evidence="8">
        <text>methylarsonous acid + S-adenosyl-L-methionine = dimethylarsinate + S-adenosyl-L-homocysteine + 2 H(+)</text>
        <dbReference type="Rhea" id="RHEA:11684"/>
        <dbReference type="ChEBI" id="CHEBI:15378"/>
        <dbReference type="ChEBI" id="CHEBI:16223"/>
        <dbReference type="ChEBI" id="CHEBI:17826"/>
        <dbReference type="ChEBI" id="CHEBI:57856"/>
        <dbReference type="ChEBI" id="CHEBI:59789"/>
    </reaction>
</comment>
<evidence type="ECO:0000256" key="17">
    <source>
        <dbReference type="SAM" id="Coils"/>
    </source>
</evidence>
<keyword evidence="17" id="KW-0175">Coiled coil</keyword>
<evidence type="ECO:0000313" key="20">
    <source>
        <dbReference type="Proteomes" id="UP000295192"/>
    </source>
</evidence>
<evidence type="ECO:0000256" key="6">
    <source>
        <dbReference type="ARBA" id="ARBA00023242"/>
    </source>
</evidence>
<dbReference type="OrthoDB" id="406152at2759"/>
<keyword evidence="20" id="KW-1185">Reference proteome</keyword>
<evidence type="ECO:0000256" key="11">
    <source>
        <dbReference type="ARBA" id="ARBA00075330"/>
    </source>
</evidence>
<proteinExistence type="inferred from homology"/>
<dbReference type="GO" id="GO:0005634">
    <property type="term" value="C:nucleus"/>
    <property type="evidence" value="ECO:0007669"/>
    <property type="project" value="UniProtKB-SubCell"/>
</dbReference>
<evidence type="ECO:0000256" key="15">
    <source>
        <dbReference type="ARBA" id="ARBA00093624"/>
    </source>
</evidence>
<evidence type="ECO:0000256" key="13">
    <source>
        <dbReference type="ARBA" id="ARBA00080992"/>
    </source>
</evidence>
<feature type="domain" description="Methyltransferase small" evidence="18">
    <location>
        <begin position="148"/>
        <end position="240"/>
    </location>
</feature>
<dbReference type="NCBIfam" id="TIGR00537">
    <property type="entry name" value="hemK_rel_arch"/>
    <property type="match status" value="1"/>
</dbReference>
<comment type="subcellular location">
    <subcellularLocation>
        <location evidence="1">Nucleus</location>
    </subcellularLocation>
</comment>
<evidence type="ECO:0000259" key="18">
    <source>
        <dbReference type="Pfam" id="PF05175"/>
    </source>
</evidence>
<dbReference type="PANTHER" id="PTHR45875">
    <property type="entry name" value="METHYLTRANSFERASE N6AMT1"/>
    <property type="match status" value="1"/>
</dbReference>
<dbReference type="Proteomes" id="UP000295192">
    <property type="component" value="Unassembled WGS sequence"/>
</dbReference>
<evidence type="ECO:0000256" key="5">
    <source>
        <dbReference type="ARBA" id="ARBA00022691"/>
    </source>
</evidence>
<dbReference type="FunFam" id="3.40.50.150:FF:000077">
    <property type="entry name" value="HemK methyltransferase family member 2"/>
    <property type="match status" value="1"/>
</dbReference>
<evidence type="ECO:0000256" key="16">
    <source>
        <dbReference type="ARBA" id="ARBA00093667"/>
    </source>
</evidence>
<evidence type="ECO:0000256" key="4">
    <source>
        <dbReference type="ARBA" id="ARBA00022679"/>
    </source>
</evidence>
<evidence type="ECO:0000256" key="1">
    <source>
        <dbReference type="ARBA" id="ARBA00004123"/>
    </source>
</evidence>
<name>A0A484BBA2_DRONA</name>
<dbReference type="GO" id="GO:0032259">
    <property type="term" value="P:methylation"/>
    <property type="evidence" value="ECO:0007669"/>
    <property type="project" value="UniProtKB-KW"/>
</dbReference>
<reference evidence="19 20" key="1">
    <citation type="journal article" date="2019" name="J. Hered.">
        <title>An Improved Genome Assembly for Drosophila navojoa, the Basal Species in the mojavensis Cluster.</title>
        <authorList>
            <person name="Vanderlinde T."/>
            <person name="Dupim E.G."/>
            <person name="Nazario-Yepiz N.O."/>
            <person name="Carvalho A.B."/>
        </authorList>
    </citation>
    <scope>NUCLEOTIDE SEQUENCE [LARGE SCALE GENOMIC DNA]</scope>
    <source>
        <strain evidence="19">Navoj_Jal97</strain>
        <tissue evidence="19">Whole organism</tissue>
    </source>
</reference>
<dbReference type="GO" id="GO:0035657">
    <property type="term" value="C:eRF1 methyltransferase complex"/>
    <property type="evidence" value="ECO:0007669"/>
    <property type="project" value="TreeGrafter"/>
</dbReference>
<keyword evidence="6" id="KW-0539">Nucleus</keyword>
<keyword evidence="4" id="KW-0808">Transferase</keyword>
<dbReference type="PANTHER" id="PTHR45875:SF1">
    <property type="entry name" value="METHYLTRANSFERASE N6AMT1"/>
    <property type="match status" value="1"/>
</dbReference>
<evidence type="ECO:0000313" key="19">
    <source>
        <dbReference type="EMBL" id="TDG46083.1"/>
    </source>
</evidence>
<evidence type="ECO:0000256" key="9">
    <source>
        <dbReference type="ARBA" id="ARBA00053180"/>
    </source>
</evidence>
<dbReference type="STRING" id="7232.A0A484BBA2"/>
<gene>
    <name evidence="19" type="ORF">AWZ03_007532</name>
</gene>
<evidence type="ECO:0000256" key="10">
    <source>
        <dbReference type="ARBA" id="ARBA00062344"/>
    </source>
</evidence>
<comment type="similarity">
    <text evidence="2">Belongs to the eukaryotic/archaeal PrmC-related family.</text>
</comment>
<dbReference type="InterPro" id="IPR004557">
    <property type="entry name" value="PrmC-related"/>
</dbReference>
<comment type="catalytic activity">
    <reaction evidence="7">
        <text>L-lysyl-[histone] + S-adenosyl-L-methionine = N(6)-methyl-L-lysyl-[histone] + S-adenosyl-L-homocysteine + H(+)</text>
        <dbReference type="Rhea" id="RHEA:10024"/>
        <dbReference type="Rhea" id="RHEA-COMP:9845"/>
        <dbReference type="Rhea" id="RHEA-COMP:9846"/>
        <dbReference type="ChEBI" id="CHEBI:15378"/>
        <dbReference type="ChEBI" id="CHEBI:29969"/>
        <dbReference type="ChEBI" id="CHEBI:57856"/>
        <dbReference type="ChEBI" id="CHEBI:59789"/>
        <dbReference type="ChEBI" id="CHEBI:61929"/>
    </reaction>
    <physiologicalReaction direction="left-to-right" evidence="7">
        <dbReference type="Rhea" id="RHEA:10025"/>
    </physiologicalReaction>
</comment>
<accession>A0A484BBA2</accession>
<protein>
    <recommendedName>
        <fullName evidence="15">Methyltransferase HEMK2</fullName>
    </recommendedName>
    <alternativeName>
        <fullName evidence="14">HemK methyltransferase family member 2</fullName>
    </alternativeName>
    <alternativeName>
        <fullName evidence="12">Lysine N-methyltransferase 9</fullName>
    </alternativeName>
    <alternativeName>
        <fullName evidence="11">Methylarsonite methyltransferase N6AMT1</fullName>
    </alternativeName>
    <alternativeName>
        <fullName evidence="16">Methyltransferase N6AMT1</fullName>
    </alternativeName>
    <alternativeName>
        <fullName evidence="13">Protein N(5)-glutamine methyltransferase</fullName>
    </alternativeName>
</protein>